<dbReference type="Proteomes" id="UP000709466">
    <property type="component" value="Unassembled WGS sequence"/>
</dbReference>
<evidence type="ECO:0000313" key="4">
    <source>
        <dbReference type="Proteomes" id="UP000709466"/>
    </source>
</evidence>
<evidence type="ECO:0000256" key="1">
    <source>
        <dbReference type="SAM" id="SignalP"/>
    </source>
</evidence>
<dbReference type="Pfam" id="PF03625">
    <property type="entry name" value="DUF302"/>
    <property type="match status" value="1"/>
</dbReference>
<accession>A0ABX0VSZ4</accession>
<dbReference type="InterPro" id="IPR035923">
    <property type="entry name" value="TT1751-like_sf"/>
</dbReference>
<evidence type="ECO:0000259" key="2">
    <source>
        <dbReference type="Pfam" id="PF03625"/>
    </source>
</evidence>
<dbReference type="InterPro" id="IPR005180">
    <property type="entry name" value="DUF302"/>
</dbReference>
<feature type="signal peptide" evidence="1">
    <location>
        <begin position="1"/>
        <end position="19"/>
    </location>
</feature>
<keyword evidence="1" id="KW-0732">Signal</keyword>
<dbReference type="EMBL" id="JAATOP010000001">
    <property type="protein sequence ID" value="NIY71076.1"/>
    <property type="molecule type" value="Genomic_DNA"/>
</dbReference>
<gene>
    <name evidence="3" type="ORF">HCZ30_01345</name>
</gene>
<organism evidence="3 4">
    <name type="scientific">Marivivens donghaensis</name>
    <dbReference type="NCBI Taxonomy" id="1699413"/>
    <lineage>
        <taxon>Bacteria</taxon>
        <taxon>Pseudomonadati</taxon>
        <taxon>Pseudomonadota</taxon>
        <taxon>Alphaproteobacteria</taxon>
        <taxon>Rhodobacterales</taxon>
        <taxon>Paracoccaceae</taxon>
        <taxon>Marivivens group</taxon>
        <taxon>Marivivens</taxon>
    </lineage>
</organism>
<dbReference type="CDD" id="cd14797">
    <property type="entry name" value="DUF302"/>
    <property type="match status" value="1"/>
</dbReference>
<name>A0ABX0VSZ4_9RHOB</name>
<dbReference type="Gene3D" id="3.30.310.70">
    <property type="entry name" value="TT1751-like domain"/>
    <property type="match status" value="1"/>
</dbReference>
<reference evidence="3 4" key="1">
    <citation type="submission" date="2020-03" db="EMBL/GenBank/DDBJ databases">
        <title>Bacterial isolates of synthetic phycosphere.</title>
        <authorList>
            <person name="Fu H."/>
            <person name="Moran M.A."/>
        </authorList>
    </citation>
    <scope>NUCLEOTIDE SEQUENCE [LARGE SCALE GENOMIC DNA]</scope>
    <source>
        <strain evidence="3 4">HF1</strain>
    </source>
</reference>
<dbReference type="SUPFAM" id="SSF103247">
    <property type="entry name" value="TT1751-like"/>
    <property type="match status" value="1"/>
</dbReference>
<protein>
    <submittedName>
        <fullName evidence="3">DUF302 domain-containing protein</fullName>
    </submittedName>
</protein>
<feature type="domain" description="DUF302" evidence="2">
    <location>
        <begin position="73"/>
        <end position="118"/>
    </location>
</feature>
<comment type="caution">
    <text evidence="3">The sequence shown here is derived from an EMBL/GenBank/DDBJ whole genome shotgun (WGS) entry which is preliminary data.</text>
</comment>
<proteinExistence type="predicted"/>
<evidence type="ECO:0000313" key="3">
    <source>
        <dbReference type="EMBL" id="NIY71076.1"/>
    </source>
</evidence>
<keyword evidence="4" id="KW-1185">Reference proteome</keyword>
<feature type="chain" id="PRO_5046010786" evidence="1">
    <location>
        <begin position="20"/>
        <end position="143"/>
    </location>
</feature>
<dbReference type="RefSeq" id="WP_167635964.1">
    <property type="nucleotide sequence ID" value="NZ_JAATOP010000001.1"/>
</dbReference>
<sequence length="143" mass="15536">MNRFAISALVALTASTAFAQEAVTYDVNGTFDDAIFGLESAITGRGLVVDWVSHTGEMLARTGEDVGSDVTLFDKADVYNFCSAALSRKMMEIDPLNIAHCPYAVFVFEREGEVTVGYRTQPEGEMQEVQALLDEIAREAAGE</sequence>